<accession>A0ABR8PV52</accession>
<name>A0ABR8PV52_9CLOT</name>
<evidence type="ECO:0000313" key="2">
    <source>
        <dbReference type="EMBL" id="MBD7912047.1"/>
    </source>
</evidence>
<dbReference type="Proteomes" id="UP000627781">
    <property type="component" value="Unassembled WGS sequence"/>
</dbReference>
<protein>
    <submittedName>
        <fullName evidence="2">Helix-turn-helix domain-containing protein</fullName>
    </submittedName>
</protein>
<evidence type="ECO:0000313" key="3">
    <source>
        <dbReference type="Proteomes" id="UP000627781"/>
    </source>
</evidence>
<comment type="caution">
    <text evidence="2">The sequence shown here is derived from an EMBL/GenBank/DDBJ whole genome shotgun (WGS) entry which is preliminary data.</text>
</comment>
<organism evidence="2 3">
    <name type="scientific">Clostridium cibarium</name>
    <dbReference type="NCBI Taxonomy" id="2762247"/>
    <lineage>
        <taxon>Bacteria</taxon>
        <taxon>Bacillati</taxon>
        <taxon>Bacillota</taxon>
        <taxon>Clostridia</taxon>
        <taxon>Eubacteriales</taxon>
        <taxon>Clostridiaceae</taxon>
        <taxon>Clostridium</taxon>
    </lineage>
</organism>
<dbReference type="RefSeq" id="WP_185966904.1">
    <property type="nucleotide sequence ID" value="NZ_JACSRA010000018.1"/>
</dbReference>
<evidence type="ECO:0000259" key="1">
    <source>
        <dbReference type="Pfam" id="PF12645"/>
    </source>
</evidence>
<dbReference type="Pfam" id="PF12645">
    <property type="entry name" value="HTH_16"/>
    <property type="match status" value="1"/>
</dbReference>
<gene>
    <name evidence="2" type="ORF">H9661_11825</name>
</gene>
<dbReference type="InterPro" id="IPR024760">
    <property type="entry name" value="HTH_dom_conjug_TS-like"/>
</dbReference>
<feature type="domain" description="Helix-turn-helix conjugative transposon-like" evidence="1">
    <location>
        <begin position="8"/>
        <end position="44"/>
    </location>
</feature>
<reference evidence="2 3" key="1">
    <citation type="submission" date="2020-08" db="EMBL/GenBank/DDBJ databases">
        <title>A Genomic Blueprint of the Chicken Gut Microbiome.</title>
        <authorList>
            <person name="Gilroy R."/>
            <person name="Ravi A."/>
            <person name="Getino M."/>
            <person name="Pursley I."/>
            <person name="Horton D.L."/>
            <person name="Alikhan N.-F."/>
            <person name="Baker D."/>
            <person name="Gharbi K."/>
            <person name="Hall N."/>
            <person name="Watson M."/>
            <person name="Adriaenssens E.M."/>
            <person name="Foster-Nyarko E."/>
            <person name="Jarju S."/>
            <person name="Secka A."/>
            <person name="Antonio M."/>
            <person name="Oren A."/>
            <person name="Chaudhuri R."/>
            <person name="La Ragione R.M."/>
            <person name="Hildebrand F."/>
            <person name="Pallen M.J."/>
        </authorList>
    </citation>
    <scope>NUCLEOTIDE SEQUENCE [LARGE SCALE GENOMIC DNA]</scope>
    <source>
        <strain evidence="2 3">Sa3CVN1</strain>
    </source>
</reference>
<keyword evidence="3" id="KW-1185">Reference proteome</keyword>
<sequence>MNYDYIESLVISAKSGDKASKEKLIEEFKPFIINFSQKTYIDRYDLEDIQK</sequence>
<dbReference type="EMBL" id="JACSRA010000018">
    <property type="protein sequence ID" value="MBD7912047.1"/>
    <property type="molecule type" value="Genomic_DNA"/>
</dbReference>
<proteinExistence type="predicted"/>
<dbReference type="InterPro" id="IPR013325">
    <property type="entry name" value="RNA_pol_sigma_r2"/>
</dbReference>
<dbReference type="SUPFAM" id="SSF88946">
    <property type="entry name" value="Sigma2 domain of RNA polymerase sigma factors"/>
    <property type="match status" value="1"/>
</dbReference>